<accession>A0A7L7YVR0</accession>
<keyword evidence="2" id="KW-0934">Plastid</keyword>
<name>A0A7L7YVR0_ORYSA</name>
<keyword evidence="1" id="KW-0472">Membrane</keyword>
<dbReference type="EMBL" id="MT653617">
    <property type="protein sequence ID" value="QOD40710.1"/>
    <property type="molecule type" value="Genomic_DNA"/>
</dbReference>
<evidence type="ECO:0000313" key="2">
    <source>
        <dbReference type="EMBL" id="QOD40701.1"/>
    </source>
</evidence>
<sequence>MRAYGNRILCLHRNPHVLTFYLGLGIGVIRPAFDISILSLFGYHMHLFGLLLNREIGLYIFLILIHIRCPTDNANRSYLMSDSGLYDRSIEILQDSTFVIYSIYHIR</sequence>
<proteinExistence type="predicted"/>
<feature type="transmembrane region" description="Helical" evidence="1">
    <location>
        <begin position="20"/>
        <end position="41"/>
    </location>
</feature>
<gene>
    <name evidence="2" type="primary">ORF107</name>
</gene>
<evidence type="ECO:0000256" key="1">
    <source>
        <dbReference type="SAM" id="Phobius"/>
    </source>
</evidence>
<feature type="transmembrane region" description="Helical" evidence="1">
    <location>
        <begin position="47"/>
        <end position="67"/>
    </location>
</feature>
<dbReference type="AlphaFoldDB" id="A0A7L7YVR0"/>
<reference evidence="2" key="1">
    <citation type="journal article" date="2020" name="Mitochondrial DNA Part B Resour">
        <title>Chloroplast genome sequence of a yellow colored rice (Oryza sativa L.): insight into the genome structure and phylogeny.</title>
        <authorList>
            <person name="Fan J."/>
            <person name="Zhu W.-Y."/>
            <person name="Li Z.-F."/>
            <person name="Zhang X.-F."/>
        </authorList>
    </citation>
    <scope>NUCLEOTIDE SEQUENCE</scope>
    <source>
        <strain evidence="2">HSAGSDYD1802</strain>
    </source>
</reference>
<dbReference type="EMBL" id="MT653617">
    <property type="protein sequence ID" value="QOD40701.1"/>
    <property type="molecule type" value="Genomic_DNA"/>
</dbReference>
<keyword evidence="2" id="KW-0150">Chloroplast</keyword>
<keyword evidence="1" id="KW-0812">Transmembrane</keyword>
<keyword evidence="1" id="KW-1133">Transmembrane helix</keyword>
<protein>
    <submittedName>
        <fullName evidence="2">Uncharacterized protein</fullName>
    </submittedName>
</protein>
<geneLocation type="chloroplast" evidence="2"/>
<organism evidence="2">
    <name type="scientific">Oryza sativa</name>
    <name type="common">Rice</name>
    <dbReference type="NCBI Taxonomy" id="4530"/>
    <lineage>
        <taxon>Eukaryota</taxon>
        <taxon>Viridiplantae</taxon>
        <taxon>Streptophyta</taxon>
        <taxon>Embryophyta</taxon>
        <taxon>Tracheophyta</taxon>
        <taxon>Spermatophyta</taxon>
        <taxon>Magnoliopsida</taxon>
        <taxon>Liliopsida</taxon>
        <taxon>Poales</taxon>
        <taxon>Poaceae</taxon>
        <taxon>BOP clade</taxon>
        <taxon>Oryzoideae</taxon>
        <taxon>Oryzeae</taxon>
        <taxon>Oryzinae</taxon>
        <taxon>Oryza</taxon>
    </lineage>
</organism>